<comment type="subcellular location">
    <subcellularLocation>
        <location evidence="1 5">Nucleus</location>
    </subcellularLocation>
</comment>
<comment type="similarity">
    <text evidence="2 5">Belongs to the MET18/MMS19 family.</text>
</comment>
<feature type="domain" description="MMS19 C-terminal" evidence="6">
    <location>
        <begin position="567"/>
        <end position="1015"/>
    </location>
</feature>
<dbReference type="GO" id="GO:0005634">
    <property type="term" value="C:nucleus"/>
    <property type="evidence" value="ECO:0007669"/>
    <property type="project" value="UniProtKB-SubCell"/>
</dbReference>
<dbReference type="InterPro" id="IPR016024">
    <property type="entry name" value="ARM-type_fold"/>
</dbReference>
<dbReference type="GeneID" id="30180260"/>
<organism evidence="8 9">
    <name type="scientific">Pichia membranifaciens NRRL Y-2026</name>
    <dbReference type="NCBI Taxonomy" id="763406"/>
    <lineage>
        <taxon>Eukaryota</taxon>
        <taxon>Fungi</taxon>
        <taxon>Dikarya</taxon>
        <taxon>Ascomycota</taxon>
        <taxon>Saccharomycotina</taxon>
        <taxon>Pichiomycetes</taxon>
        <taxon>Pichiales</taxon>
        <taxon>Pichiaceae</taxon>
        <taxon>Pichia</taxon>
    </lineage>
</organism>
<evidence type="ECO:0000259" key="6">
    <source>
        <dbReference type="Pfam" id="PF12460"/>
    </source>
</evidence>
<dbReference type="InterPro" id="IPR011989">
    <property type="entry name" value="ARM-like"/>
</dbReference>
<keyword evidence="5" id="KW-0234">DNA repair</keyword>
<reference evidence="8 9" key="1">
    <citation type="journal article" date="2016" name="Proc. Natl. Acad. Sci. U.S.A.">
        <title>Comparative genomics of biotechnologically important yeasts.</title>
        <authorList>
            <person name="Riley R."/>
            <person name="Haridas S."/>
            <person name="Wolfe K.H."/>
            <person name="Lopes M.R."/>
            <person name="Hittinger C.T."/>
            <person name="Goeker M."/>
            <person name="Salamov A.A."/>
            <person name="Wisecaver J.H."/>
            <person name="Long T.M."/>
            <person name="Calvey C.H."/>
            <person name="Aerts A.L."/>
            <person name="Barry K.W."/>
            <person name="Choi C."/>
            <person name="Clum A."/>
            <person name="Coughlan A.Y."/>
            <person name="Deshpande S."/>
            <person name="Douglass A.P."/>
            <person name="Hanson S.J."/>
            <person name="Klenk H.-P."/>
            <person name="LaButti K.M."/>
            <person name="Lapidus A."/>
            <person name="Lindquist E.A."/>
            <person name="Lipzen A.M."/>
            <person name="Meier-Kolthoff J.P."/>
            <person name="Ohm R.A."/>
            <person name="Otillar R.P."/>
            <person name="Pangilinan J.L."/>
            <person name="Peng Y."/>
            <person name="Rokas A."/>
            <person name="Rosa C.A."/>
            <person name="Scheuner C."/>
            <person name="Sibirny A.A."/>
            <person name="Slot J.C."/>
            <person name="Stielow J.B."/>
            <person name="Sun H."/>
            <person name="Kurtzman C.P."/>
            <person name="Blackwell M."/>
            <person name="Grigoriev I.V."/>
            <person name="Jeffries T.W."/>
        </authorList>
    </citation>
    <scope>NUCLEOTIDE SEQUENCE [LARGE SCALE GENOMIC DNA]</scope>
    <source>
        <strain evidence="8 9">NRRL Y-2026</strain>
    </source>
</reference>
<proteinExistence type="inferred from homology"/>
<keyword evidence="4 5" id="KW-0539">Nucleus</keyword>
<dbReference type="AlphaFoldDB" id="A0A1E3NR14"/>
<dbReference type="GO" id="GO:0051604">
    <property type="term" value="P:protein maturation"/>
    <property type="evidence" value="ECO:0007669"/>
    <property type="project" value="UniProtKB-UniRule"/>
</dbReference>
<protein>
    <recommendedName>
        <fullName evidence="5">MMS19 nucleotide excision repair protein</fullName>
    </recommendedName>
</protein>
<accession>A0A1E3NR14</accession>
<dbReference type="OrthoDB" id="342900at2759"/>
<dbReference type="InterPro" id="IPR029240">
    <property type="entry name" value="MMS19_N"/>
</dbReference>
<dbReference type="InterPro" id="IPR039920">
    <property type="entry name" value="MMS19"/>
</dbReference>
<comment type="function">
    <text evidence="5">Key component of the cytosolic iron-sulfur protein assembly (CIA) complex, a multiprotein complex that mediates the incorporation of iron-sulfur cluster into apoproteins specifically involved in DNA metabolism and genomic integrity. In the CIA complex, MMS19 acts as an adapter between early-acting CIA components and a subset of cellular target iron-sulfur proteins.</text>
</comment>
<dbReference type="EMBL" id="KV454001">
    <property type="protein sequence ID" value="ODQ48526.1"/>
    <property type="molecule type" value="Genomic_DNA"/>
</dbReference>
<dbReference type="PANTHER" id="PTHR12891:SF0">
    <property type="entry name" value="MMS19 NUCLEOTIDE EXCISION REPAIR PROTEIN HOMOLOG"/>
    <property type="match status" value="1"/>
</dbReference>
<dbReference type="GO" id="GO:0016226">
    <property type="term" value="P:iron-sulfur cluster assembly"/>
    <property type="evidence" value="ECO:0007669"/>
    <property type="project" value="UniProtKB-UniRule"/>
</dbReference>
<feature type="domain" description="MMS19 N-terminal" evidence="7">
    <location>
        <begin position="42"/>
        <end position="301"/>
    </location>
</feature>
<dbReference type="PANTHER" id="PTHR12891">
    <property type="entry name" value="DNA REPAIR/TRANSCRIPTION PROTEIN MET18/MMS19"/>
    <property type="match status" value="1"/>
</dbReference>
<evidence type="ECO:0000256" key="1">
    <source>
        <dbReference type="ARBA" id="ARBA00004123"/>
    </source>
</evidence>
<name>A0A1E3NR14_9ASCO</name>
<evidence type="ECO:0000256" key="2">
    <source>
        <dbReference type="ARBA" id="ARBA00009340"/>
    </source>
</evidence>
<sequence>MSSHKEYINEYIASSDPTVRQNVVDELVKLMQNNKLTLLNFIHALQIYITSTNDTTRVSTFSLLSQLLGKLPSTKLFPKDIEVLMAFLYSKLLDRPVVKYVLSSMYSLLTMKYFNYENTEELMQKLIENYNPKEHPQSIRLLALKIVNYQIASIPAQVYPNDLAIDCFLHVSQNEKDPNNLFLIFQVLQKISKTLDITNHIQPLFDTMFRYYPISFKSSTEAQESQVNSLKDSLNSSLASSDLYAVELFPNLISKYNSATSSQVKLDILTTIGVISSLYSSRVIQENFLTLWNTLKYTIINQELAQLISIPAVMSYYEESSNESDQIFHSSLIAIRSLSTNVSNDQKLLVYDDLSKNLILSERNRRFLQSYLTLAIISLPSDKKKSDDDDDDDDDVLRKTLSALFSSDQPLDQVRNKRMILVALSYFSSDPTFISQLVPFRDEILNILQSSLSTSALETTLRTLAVQLTAHLILSPSIISPSTGIEFGLLDEERSVLIGKLGELLIENGLLPSRDFNVVIEKALLIALSKLAKSSRCENDILNEVANIILLQFNNSESSLHEKCVLLNYLIKLAQTPSLVQIISIRLVNLLPHDGHDLNEFDIPVELILQALLSLFTSLPLTHDMNTITKKFLPLLSAYIFKPDSNVNEVQLTYVCELVRRMVAGLSGEIALATILVLFRAFKTLLNMENLELPAALTSLGDLATMESYAKYIGYHHLPILLSAIQGLNVDTNISSKVNFGSLVELLISILDNQKEMTDMTRLQILVGLGVIFNKYLTWNDFTNTFGEPRQSSSLSSDKLEIIIWCLYGLVLKCNSDATEYFVELLGTLSFVQASKAIKIIFTTVTDVAENSGEGDEIDISNGLDIEAELICVYKKEKTGLMMVRNKNKYAVSNLILRNMWKQRILEVMLVRRTEDDSKMNVILPLVLTYLPEDLYSSHLGTLLPNLIGTVESSDDQKVVIAVLKIVSNVVLEQSGRELLKPYLNSIMEIILKNVEDLNKQCSKGLKKQSLRCLLGMCLFDLPAVVPYKKRAIKAAHLTLSDKSRSVRLLGVSVRQAWEDLGVDLSL</sequence>
<keyword evidence="9" id="KW-1185">Reference proteome</keyword>
<gene>
    <name evidence="8" type="ORF">PICMEDRAFT_70154</name>
</gene>
<dbReference type="Gene3D" id="1.25.10.10">
    <property type="entry name" value="Leucine-rich Repeat Variant"/>
    <property type="match status" value="1"/>
</dbReference>
<evidence type="ECO:0000256" key="4">
    <source>
        <dbReference type="ARBA" id="ARBA00023242"/>
    </source>
</evidence>
<evidence type="ECO:0000256" key="5">
    <source>
        <dbReference type="RuleBase" id="RU367072"/>
    </source>
</evidence>
<dbReference type="RefSeq" id="XP_019019639.1">
    <property type="nucleotide sequence ID" value="XM_019163573.1"/>
</dbReference>
<dbReference type="GO" id="GO:0006281">
    <property type="term" value="P:DNA repair"/>
    <property type="evidence" value="ECO:0007669"/>
    <property type="project" value="UniProtKB-UniRule"/>
</dbReference>
<evidence type="ECO:0000259" key="7">
    <source>
        <dbReference type="Pfam" id="PF14500"/>
    </source>
</evidence>
<dbReference type="GO" id="GO:0097361">
    <property type="term" value="C:cytosolic [4Fe-4S] assembly targeting complex"/>
    <property type="evidence" value="ECO:0007669"/>
    <property type="project" value="UniProtKB-UniRule"/>
</dbReference>
<dbReference type="Pfam" id="PF14500">
    <property type="entry name" value="MMS19_N"/>
    <property type="match status" value="1"/>
</dbReference>
<dbReference type="Proteomes" id="UP000094455">
    <property type="component" value="Unassembled WGS sequence"/>
</dbReference>
<keyword evidence="3" id="KW-0677">Repeat</keyword>
<dbReference type="InterPro" id="IPR024687">
    <property type="entry name" value="MMS19_C"/>
</dbReference>
<evidence type="ECO:0000256" key="3">
    <source>
        <dbReference type="ARBA" id="ARBA00022737"/>
    </source>
</evidence>
<evidence type="ECO:0000313" key="9">
    <source>
        <dbReference type="Proteomes" id="UP000094455"/>
    </source>
</evidence>
<evidence type="ECO:0000313" key="8">
    <source>
        <dbReference type="EMBL" id="ODQ48526.1"/>
    </source>
</evidence>
<keyword evidence="5" id="KW-0227">DNA damage</keyword>
<dbReference type="Pfam" id="PF12460">
    <property type="entry name" value="MMS19_C"/>
    <property type="match status" value="1"/>
</dbReference>
<dbReference type="SUPFAM" id="SSF48371">
    <property type="entry name" value="ARM repeat"/>
    <property type="match status" value="1"/>
</dbReference>
<dbReference type="STRING" id="763406.A0A1E3NR14"/>